<evidence type="ECO:0000256" key="3">
    <source>
        <dbReference type="SAM" id="SignalP"/>
    </source>
</evidence>
<keyword evidence="1" id="KW-0067">ATP-binding</keyword>
<keyword evidence="6" id="KW-1185">Reference proteome</keyword>
<feature type="signal peptide" evidence="3">
    <location>
        <begin position="1"/>
        <end position="27"/>
    </location>
</feature>
<organism evidence="5 6">
    <name type="scientific">Novipirellula galeiformis</name>
    <dbReference type="NCBI Taxonomy" id="2528004"/>
    <lineage>
        <taxon>Bacteria</taxon>
        <taxon>Pseudomonadati</taxon>
        <taxon>Planctomycetota</taxon>
        <taxon>Planctomycetia</taxon>
        <taxon>Pirellulales</taxon>
        <taxon>Pirellulaceae</taxon>
        <taxon>Novipirellula</taxon>
    </lineage>
</organism>
<feature type="region of interest" description="Disordered" evidence="2">
    <location>
        <begin position="136"/>
        <end position="158"/>
    </location>
</feature>
<dbReference type="InterPro" id="IPR011761">
    <property type="entry name" value="ATP-grasp"/>
</dbReference>
<evidence type="ECO:0000256" key="2">
    <source>
        <dbReference type="SAM" id="MobiDB-lite"/>
    </source>
</evidence>
<proteinExistence type="predicted"/>
<feature type="chain" id="PRO_5023151565" evidence="3">
    <location>
        <begin position="28"/>
        <end position="429"/>
    </location>
</feature>
<dbReference type="AlphaFoldDB" id="A0A5C6CAH1"/>
<dbReference type="PROSITE" id="PS50975">
    <property type="entry name" value="ATP_GRASP"/>
    <property type="match status" value="1"/>
</dbReference>
<protein>
    <submittedName>
        <fullName evidence="5">ATP-grasp domain protein</fullName>
    </submittedName>
</protein>
<keyword evidence="3" id="KW-0732">Signal</keyword>
<keyword evidence="1" id="KW-0547">Nucleotide-binding</keyword>
<dbReference type="EMBL" id="SJPT01000007">
    <property type="protein sequence ID" value="TWU21075.1"/>
    <property type="molecule type" value="Genomic_DNA"/>
</dbReference>
<dbReference type="RefSeq" id="WP_146596194.1">
    <property type="nucleotide sequence ID" value="NZ_SJPT01000007.1"/>
</dbReference>
<evidence type="ECO:0000256" key="1">
    <source>
        <dbReference type="PROSITE-ProRule" id="PRU00409"/>
    </source>
</evidence>
<accession>A0A5C6CAH1</accession>
<gene>
    <name evidence="5" type="ORF">Pla52o_41070</name>
</gene>
<evidence type="ECO:0000259" key="4">
    <source>
        <dbReference type="PROSITE" id="PS50975"/>
    </source>
</evidence>
<dbReference type="OrthoDB" id="1804072at2"/>
<sequence precursor="true">MKNARSRSTVTLIGASAVTLIGASVRAAAQSAALAGLQVIGADQFGDRDCRAVCKDFVLLREPSDGHITFTARDFVAETLSQSSPWPPHLLVVGGFAQDCQTLDHAGFAASPELIQPAFLAQLASEVGMQFPTTFSADRQSRPHAPARTPDPPQPASTRWLWKDLSSSGGLDVRWANPPDAEIPFNNPAPRRSGHPVYQRWIAGKRFGVSYLSDGNTVVRLGTCRSLHTKKAAGPFVYSGSYGPVSLTAPQNRQLDQLGETLVANTQLSGLFGIDVIIDAQSKLWLLEINPRWTASSELIERDLIRRGVLRERESLIGAACKIHFPTLDPRLSLPSVADLNARIGQSVCHHPPLLKQVIFATRSGKLDCDALLRLCTDSITFHDIPSSETPIVAGHPLCSLIGSGDWRSSCPPWPDLRTVVRAAQAAVC</sequence>
<evidence type="ECO:0000313" key="6">
    <source>
        <dbReference type="Proteomes" id="UP000316304"/>
    </source>
</evidence>
<dbReference type="GO" id="GO:0046872">
    <property type="term" value="F:metal ion binding"/>
    <property type="evidence" value="ECO:0007669"/>
    <property type="project" value="InterPro"/>
</dbReference>
<reference evidence="5 6" key="1">
    <citation type="submission" date="2019-02" db="EMBL/GenBank/DDBJ databases">
        <title>Deep-cultivation of Planctomycetes and their phenomic and genomic characterization uncovers novel biology.</title>
        <authorList>
            <person name="Wiegand S."/>
            <person name="Jogler M."/>
            <person name="Boedeker C."/>
            <person name="Pinto D."/>
            <person name="Vollmers J."/>
            <person name="Rivas-Marin E."/>
            <person name="Kohn T."/>
            <person name="Peeters S.H."/>
            <person name="Heuer A."/>
            <person name="Rast P."/>
            <person name="Oberbeckmann S."/>
            <person name="Bunk B."/>
            <person name="Jeske O."/>
            <person name="Meyerdierks A."/>
            <person name="Storesund J.E."/>
            <person name="Kallscheuer N."/>
            <person name="Luecker S."/>
            <person name="Lage O.M."/>
            <person name="Pohl T."/>
            <person name="Merkel B.J."/>
            <person name="Hornburger P."/>
            <person name="Mueller R.-W."/>
            <person name="Bruemmer F."/>
            <person name="Labrenz M."/>
            <person name="Spormann A.M."/>
            <person name="Op Den Camp H."/>
            <person name="Overmann J."/>
            <person name="Amann R."/>
            <person name="Jetten M.S.M."/>
            <person name="Mascher T."/>
            <person name="Medema M.H."/>
            <person name="Devos D.P."/>
            <person name="Kaster A.-K."/>
            <person name="Ovreas L."/>
            <person name="Rohde M."/>
            <person name="Galperin M.Y."/>
            <person name="Jogler C."/>
        </authorList>
    </citation>
    <scope>NUCLEOTIDE SEQUENCE [LARGE SCALE GENOMIC DNA]</scope>
    <source>
        <strain evidence="5 6">Pla52o</strain>
    </source>
</reference>
<dbReference type="InterPro" id="IPR003806">
    <property type="entry name" value="ATP-grasp_PylC-type"/>
</dbReference>
<dbReference type="Pfam" id="PF02655">
    <property type="entry name" value="ATP-grasp_3"/>
    <property type="match status" value="1"/>
</dbReference>
<dbReference type="GO" id="GO:0005524">
    <property type="term" value="F:ATP binding"/>
    <property type="evidence" value="ECO:0007669"/>
    <property type="project" value="UniProtKB-UniRule"/>
</dbReference>
<comment type="caution">
    <text evidence="5">The sequence shown here is derived from an EMBL/GenBank/DDBJ whole genome shotgun (WGS) entry which is preliminary data.</text>
</comment>
<evidence type="ECO:0000313" key="5">
    <source>
        <dbReference type="EMBL" id="TWU21075.1"/>
    </source>
</evidence>
<feature type="domain" description="ATP-grasp" evidence="4">
    <location>
        <begin position="121"/>
        <end position="318"/>
    </location>
</feature>
<name>A0A5C6CAH1_9BACT</name>
<dbReference type="Proteomes" id="UP000316304">
    <property type="component" value="Unassembled WGS sequence"/>
</dbReference>
<dbReference type="Gene3D" id="3.30.470.20">
    <property type="entry name" value="ATP-grasp fold, B domain"/>
    <property type="match status" value="1"/>
</dbReference>
<dbReference type="SUPFAM" id="SSF56059">
    <property type="entry name" value="Glutathione synthetase ATP-binding domain-like"/>
    <property type="match status" value="1"/>
</dbReference>